<comment type="similarity">
    <text evidence="2">Belongs to the bacterial solute-binding protein 8 family.</text>
</comment>
<reference evidence="12" key="1">
    <citation type="journal article" date="2019" name="Int. J. Syst. Evol. Microbiol.">
        <title>The Global Catalogue of Microorganisms (GCM) 10K type strain sequencing project: providing services to taxonomists for standard genome sequencing and annotation.</title>
        <authorList>
            <consortium name="The Broad Institute Genomics Platform"/>
            <consortium name="The Broad Institute Genome Sequencing Center for Infectious Disease"/>
            <person name="Wu L."/>
            <person name="Ma J."/>
        </authorList>
    </citation>
    <scope>NUCLEOTIDE SEQUENCE [LARGE SCALE GENOMIC DNA]</scope>
    <source>
        <strain evidence="12">CCUG 48216</strain>
    </source>
</reference>
<evidence type="ECO:0000259" key="10">
    <source>
        <dbReference type="PROSITE" id="PS50983"/>
    </source>
</evidence>
<keyword evidence="3" id="KW-0813">Transport</keyword>
<gene>
    <name evidence="11" type="ORF">ACFQ2Z_04375</name>
</gene>
<dbReference type="SMART" id="SM00342">
    <property type="entry name" value="HTH_ARAC"/>
    <property type="match status" value="1"/>
</dbReference>
<protein>
    <submittedName>
        <fullName evidence="11">ABC transporter substrate-binding protein</fullName>
    </submittedName>
</protein>
<feature type="coiled-coil region" evidence="8">
    <location>
        <begin position="377"/>
        <end position="411"/>
    </location>
</feature>
<dbReference type="InterPro" id="IPR002491">
    <property type="entry name" value="ABC_transptr_periplasmic_BD"/>
</dbReference>
<dbReference type="InterPro" id="IPR018060">
    <property type="entry name" value="HTH_AraC"/>
</dbReference>
<dbReference type="EMBL" id="JBHTKZ010000004">
    <property type="protein sequence ID" value="MFD1180585.1"/>
    <property type="molecule type" value="Genomic_DNA"/>
</dbReference>
<dbReference type="Gene3D" id="3.40.50.1980">
    <property type="entry name" value="Nitrogenase molybdenum iron protein domain"/>
    <property type="match status" value="2"/>
</dbReference>
<comment type="caution">
    <text evidence="11">The sequence shown here is derived from an EMBL/GenBank/DDBJ whole genome shotgun (WGS) entry which is preliminary data.</text>
</comment>
<evidence type="ECO:0000313" key="12">
    <source>
        <dbReference type="Proteomes" id="UP001597211"/>
    </source>
</evidence>
<dbReference type="Pfam" id="PF12833">
    <property type="entry name" value="HTH_18"/>
    <property type="match status" value="1"/>
</dbReference>
<dbReference type="SUPFAM" id="SSF46689">
    <property type="entry name" value="Homeodomain-like"/>
    <property type="match status" value="2"/>
</dbReference>
<dbReference type="PROSITE" id="PS50983">
    <property type="entry name" value="FE_B12_PBP"/>
    <property type="match status" value="1"/>
</dbReference>
<evidence type="ECO:0000256" key="4">
    <source>
        <dbReference type="ARBA" id="ARBA00022729"/>
    </source>
</evidence>
<dbReference type="RefSeq" id="WP_379265622.1">
    <property type="nucleotide sequence ID" value="NZ_JBHTKZ010000004.1"/>
</dbReference>
<feature type="domain" description="Fe/B12 periplasmic-binding" evidence="10">
    <location>
        <begin position="279"/>
        <end position="538"/>
    </location>
</feature>
<evidence type="ECO:0000256" key="7">
    <source>
        <dbReference type="ARBA" id="ARBA00023163"/>
    </source>
</evidence>
<evidence type="ECO:0000256" key="1">
    <source>
        <dbReference type="ARBA" id="ARBA00004196"/>
    </source>
</evidence>
<keyword evidence="6" id="KW-0238">DNA-binding</keyword>
<dbReference type="InterPro" id="IPR051313">
    <property type="entry name" value="Bact_iron-sidero_bind"/>
</dbReference>
<evidence type="ECO:0000256" key="2">
    <source>
        <dbReference type="ARBA" id="ARBA00008814"/>
    </source>
</evidence>
<evidence type="ECO:0000256" key="3">
    <source>
        <dbReference type="ARBA" id="ARBA00022448"/>
    </source>
</evidence>
<evidence type="ECO:0000256" key="8">
    <source>
        <dbReference type="SAM" id="Coils"/>
    </source>
</evidence>
<dbReference type="Pfam" id="PF01497">
    <property type="entry name" value="Peripla_BP_2"/>
    <property type="match status" value="1"/>
</dbReference>
<name>A0ABW3S7X9_9BACL</name>
<dbReference type="InterPro" id="IPR018062">
    <property type="entry name" value="HTH_AraC-typ_CS"/>
</dbReference>
<dbReference type="Proteomes" id="UP001597211">
    <property type="component" value="Unassembled WGS sequence"/>
</dbReference>
<comment type="subcellular location">
    <subcellularLocation>
        <location evidence="1">Cell envelope</location>
    </subcellularLocation>
</comment>
<dbReference type="InterPro" id="IPR009057">
    <property type="entry name" value="Homeodomain-like_sf"/>
</dbReference>
<dbReference type="SUPFAM" id="SSF53807">
    <property type="entry name" value="Helical backbone' metal receptor"/>
    <property type="match status" value="1"/>
</dbReference>
<keyword evidence="5" id="KW-0805">Transcription regulation</keyword>
<dbReference type="PANTHER" id="PTHR30532">
    <property type="entry name" value="IRON III DICITRATE-BINDING PERIPLASMIC PROTEIN"/>
    <property type="match status" value="1"/>
</dbReference>
<evidence type="ECO:0000313" key="11">
    <source>
        <dbReference type="EMBL" id="MFD1180585.1"/>
    </source>
</evidence>
<dbReference type="PROSITE" id="PS01124">
    <property type="entry name" value="HTH_ARAC_FAMILY_2"/>
    <property type="match status" value="1"/>
</dbReference>
<organism evidence="11 12">
    <name type="scientific">Paenibacillus timonensis</name>
    <dbReference type="NCBI Taxonomy" id="225915"/>
    <lineage>
        <taxon>Bacteria</taxon>
        <taxon>Bacillati</taxon>
        <taxon>Bacillota</taxon>
        <taxon>Bacilli</taxon>
        <taxon>Bacillales</taxon>
        <taxon>Paenibacillaceae</taxon>
        <taxon>Paenibacillus</taxon>
    </lineage>
</organism>
<accession>A0ABW3S7X9</accession>
<dbReference type="Gene3D" id="1.10.10.60">
    <property type="entry name" value="Homeodomain-like"/>
    <property type="match status" value="2"/>
</dbReference>
<evidence type="ECO:0000259" key="9">
    <source>
        <dbReference type="PROSITE" id="PS01124"/>
    </source>
</evidence>
<keyword evidence="8" id="KW-0175">Coiled coil</keyword>
<keyword evidence="7" id="KW-0804">Transcription</keyword>
<evidence type="ECO:0000256" key="6">
    <source>
        <dbReference type="ARBA" id="ARBA00023125"/>
    </source>
</evidence>
<keyword evidence="12" id="KW-1185">Reference proteome</keyword>
<evidence type="ECO:0000256" key="5">
    <source>
        <dbReference type="ARBA" id="ARBA00023015"/>
    </source>
</evidence>
<dbReference type="PANTHER" id="PTHR30532:SF1">
    <property type="entry name" value="IRON(3+)-HYDROXAMATE-BINDING PROTEIN FHUD"/>
    <property type="match status" value="1"/>
</dbReference>
<sequence length="544" mass="63039">MNQNRSAGIPFRDLHFSMTGIHYRKLTTGLTDELTGTHTLLLIAGGQGKLEGSGLHVELNRGNSLLLPPVTTARIHQEGKQTLLYYLLSFTVYRMEDARGNGEVRLIPSSQEETLPYGDMAATAFSRLEEMMMELYRHADEHEGQLQMADHFRFQNLMYFILERKVDPAGKESPEAAVGRTIQYIQQHYQEAINVEQLAQMAGISRRWYSSLFKEQTGQSPNHYLTDLRIRRAKEMLHMTGNRFYDIARQVGFQDEHYFSRRFKQTVGLSPRQYVTNRRYLGMSVTYPELLYSLGITPVAALVFQNDFPSYLKSEFSGVYRLNGSKKPDYESIRSARPDFILAPAWQDQHHYEELSRIAPTVLLPEQEDWRDELRDMAEILGKRKEAERVIQDYESRIAVAKERLQSMIGDESVMYVRISGDEAYIHGMHSHRGKTIHRELGLKPAALLYNENPGIALSSETLRRLSIDHIILHIDEQIQAREFYEELSQSEQWNGLTAVMNKQVYPVRGRDWYNFSFSPIATCYAAEEMVRILEKRQRKPRHS</sequence>
<proteinExistence type="inferred from homology"/>
<dbReference type="PROSITE" id="PS00041">
    <property type="entry name" value="HTH_ARAC_FAMILY_1"/>
    <property type="match status" value="1"/>
</dbReference>
<keyword evidence="4" id="KW-0732">Signal</keyword>
<feature type="domain" description="HTH araC/xylS-type" evidence="9">
    <location>
        <begin position="179"/>
        <end position="277"/>
    </location>
</feature>